<dbReference type="EMBL" id="BART01016673">
    <property type="protein sequence ID" value="GAG84753.1"/>
    <property type="molecule type" value="Genomic_DNA"/>
</dbReference>
<sequence>MGWIDSIVVGIIIVGGLFIFYKALKEPIDLLLSALGKVFAGIKDRISDMGGGGSGYEEIVYG</sequence>
<protein>
    <submittedName>
        <fullName evidence="2">Uncharacterized protein</fullName>
    </submittedName>
</protein>
<keyword evidence="1" id="KW-0472">Membrane</keyword>
<proteinExistence type="predicted"/>
<comment type="caution">
    <text evidence="2">The sequence shown here is derived from an EMBL/GenBank/DDBJ whole genome shotgun (WGS) entry which is preliminary data.</text>
</comment>
<evidence type="ECO:0000256" key="1">
    <source>
        <dbReference type="SAM" id="Phobius"/>
    </source>
</evidence>
<name>X1BL03_9ZZZZ</name>
<organism evidence="2">
    <name type="scientific">marine sediment metagenome</name>
    <dbReference type="NCBI Taxonomy" id="412755"/>
    <lineage>
        <taxon>unclassified sequences</taxon>
        <taxon>metagenomes</taxon>
        <taxon>ecological metagenomes</taxon>
    </lineage>
</organism>
<feature type="transmembrane region" description="Helical" evidence="1">
    <location>
        <begin position="6"/>
        <end position="24"/>
    </location>
</feature>
<dbReference type="AlphaFoldDB" id="X1BL03"/>
<gene>
    <name evidence="2" type="ORF">S01H4_32001</name>
</gene>
<keyword evidence="1" id="KW-0812">Transmembrane</keyword>
<keyword evidence="1" id="KW-1133">Transmembrane helix</keyword>
<reference evidence="2" key="1">
    <citation type="journal article" date="2014" name="Front. Microbiol.">
        <title>High frequency of phylogenetically diverse reductive dehalogenase-homologous genes in deep subseafloor sedimentary metagenomes.</title>
        <authorList>
            <person name="Kawai M."/>
            <person name="Futagami T."/>
            <person name="Toyoda A."/>
            <person name="Takaki Y."/>
            <person name="Nishi S."/>
            <person name="Hori S."/>
            <person name="Arai W."/>
            <person name="Tsubouchi T."/>
            <person name="Morono Y."/>
            <person name="Uchiyama I."/>
            <person name="Ito T."/>
            <person name="Fujiyama A."/>
            <person name="Inagaki F."/>
            <person name="Takami H."/>
        </authorList>
    </citation>
    <scope>NUCLEOTIDE SEQUENCE</scope>
    <source>
        <strain evidence="2">Expedition CK06-06</strain>
    </source>
</reference>
<accession>X1BL03</accession>
<evidence type="ECO:0000313" key="2">
    <source>
        <dbReference type="EMBL" id="GAG84753.1"/>
    </source>
</evidence>